<dbReference type="InterPro" id="IPR009078">
    <property type="entry name" value="Ferritin-like_SF"/>
</dbReference>
<dbReference type="RefSeq" id="WP_089684464.1">
    <property type="nucleotide sequence ID" value="NZ_FNFO01000007.1"/>
</dbReference>
<evidence type="ECO:0000313" key="1">
    <source>
        <dbReference type="EMBL" id="SDL64353.1"/>
    </source>
</evidence>
<reference evidence="1 2" key="1">
    <citation type="submission" date="2016-10" db="EMBL/GenBank/DDBJ databases">
        <authorList>
            <person name="de Groot N.N."/>
        </authorList>
    </citation>
    <scope>NUCLEOTIDE SEQUENCE [LARGE SCALE GENOMIC DNA]</scope>
    <source>
        <strain evidence="1 2">DSM 25186</strain>
    </source>
</reference>
<dbReference type="SUPFAM" id="SSF47240">
    <property type="entry name" value="Ferritin-like"/>
    <property type="match status" value="1"/>
</dbReference>
<dbReference type="Pfam" id="PF13668">
    <property type="entry name" value="Ferritin_2"/>
    <property type="match status" value="1"/>
</dbReference>
<sequence>MNIFTLLDQLFEGEPSATKATSRREAFTIFGDMAQKAAMAAVPLGLGALVSTPARAAHTTVPGVLNFALLLEYLENEFYAMGLDAGVIPAGSKAEAIFMQISKHEKAHVDLLKVAISGLGATPVDKPMFDFTAGGAFNPFGNYDQFLALSQAFEDTGVRAYKGQAGYLIDNDVVLTTALQIHSVEARHASEVRRLRGFQGWINRNEPNGLPAAAQPVYNGEENVMQGGVDVTTLTTIPRHVVTQSFDEPLTQEEVLAVATLFVKA</sequence>
<dbReference type="AlphaFoldDB" id="A0A1G9LQX9"/>
<accession>A0A1G9LQX9</accession>
<dbReference type="Proteomes" id="UP000198510">
    <property type="component" value="Unassembled WGS sequence"/>
</dbReference>
<name>A0A1G9LQX9_9BACT</name>
<evidence type="ECO:0000313" key="2">
    <source>
        <dbReference type="Proteomes" id="UP000198510"/>
    </source>
</evidence>
<organism evidence="1 2">
    <name type="scientific">Catalinimonas alkaloidigena</name>
    <dbReference type="NCBI Taxonomy" id="1075417"/>
    <lineage>
        <taxon>Bacteria</taxon>
        <taxon>Pseudomonadati</taxon>
        <taxon>Bacteroidota</taxon>
        <taxon>Cytophagia</taxon>
        <taxon>Cytophagales</taxon>
        <taxon>Catalimonadaceae</taxon>
        <taxon>Catalinimonas</taxon>
    </lineage>
</organism>
<dbReference type="CDD" id="cd00657">
    <property type="entry name" value="Ferritin_like"/>
    <property type="match status" value="1"/>
</dbReference>
<dbReference type="STRING" id="1075417.SAMN05421823_107140"/>
<gene>
    <name evidence="1" type="ORF">SAMN05421823_107140</name>
</gene>
<dbReference type="OrthoDB" id="954262at2"/>
<protein>
    <submittedName>
        <fullName evidence="1">Ferritin-like domain-containing protein</fullName>
    </submittedName>
</protein>
<proteinExistence type="predicted"/>
<keyword evidence="2" id="KW-1185">Reference proteome</keyword>
<dbReference type="EMBL" id="FNFO01000007">
    <property type="protein sequence ID" value="SDL64353.1"/>
    <property type="molecule type" value="Genomic_DNA"/>
</dbReference>